<reference evidence="2" key="1">
    <citation type="journal article" date="2015" name="Proc. Natl. Acad. Sci. U.S.A.">
        <title>Genome sequencing of adzuki bean (Vigna angularis) provides insight into high starch and low fat accumulation and domestication.</title>
        <authorList>
            <person name="Yang K."/>
            <person name="Tian Z."/>
            <person name="Chen C."/>
            <person name="Luo L."/>
            <person name="Zhao B."/>
            <person name="Wang Z."/>
            <person name="Yu L."/>
            <person name="Li Y."/>
            <person name="Sun Y."/>
            <person name="Li W."/>
            <person name="Chen Y."/>
            <person name="Li Y."/>
            <person name="Zhang Y."/>
            <person name="Ai D."/>
            <person name="Zhao J."/>
            <person name="Shang C."/>
            <person name="Ma Y."/>
            <person name="Wu B."/>
            <person name="Wang M."/>
            <person name="Gao L."/>
            <person name="Sun D."/>
            <person name="Zhang P."/>
            <person name="Guo F."/>
            <person name="Wang W."/>
            <person name="Li Y."/>
            <person name="Wang J."/>
            <person name="Varshney R.K."/>
            <person name="Wang J."/>
            <person name="Ling H.Q."/>
            <person name="Wan P."/>
        </authorList>
    </citation>
    <scope>NUCLEOTIDE SEQUENCE</scope>
    <source>
        <strain evidence="2">cv. Jingnong 6</strain>
    </source>
</reference>
<protein>
    <submittedName>
        <fullName evidence="1">Uncharacterized protein</fullName>
    </submittedName>
</protein>
<dbReference type="Gramene" id="KOM57565">
    <property type="protein sequence ID" value="KOM57565"/>
    <property type="gene ID" value="LR48_Vigan11g059800"/>
</dbReference>
<evidence type="ECO:0000313" key="2">
    <source>
        <dbReference type="Proteomes" id="UP000053144"/>
    </source>
</evidence>
<sequence>MTQGPFLLPLNPKVAELLREVGNLERHQSPLRRAHRTATATTVLASESLPARHQVLYSPPIRFVVVVTKGYGFDTQFADWGSLDRNALKKREKKFLLELPYYGCCDRMNEAGAGSQGIKSSLLNCDDPVLVVMGKVVEGKQHVVSCGMLQERELNSCLPRMRMGRSKVCYS</sequence>
<name>A0A0L9VR73_PHAAN</name>
<dbReference type="EMBL" id="CM003381">
    <property type="protein sequence ID" value="KOM57565.1"/>
    <property type="molecule type" value="Genomic_DNA"/>
</dbReference>
<organism evidence="1 2">
    <name type="scientific">Phaseolus angularis</name>
    <name type="common">Azuki bean</name>
    <name type="synonym">Vigna angularis</name>
    <dbReference type="NCBI Taxonomy" id="3914"/>
    <lineage>
        <taxon>Eukaryota</taxon>
        <taxon>Viridiplantae</taxon>
        <taxon>Streptophyta</taxon>
        <taxon>Embryophyta</taxon>
        <taxon>Tracheophyta</taxon>
        <taxon>Spermatophyta</taxon>
        <taxon>Magnoliopsida</taxon>
        <taxon>eudicotyledons</taxon>
        <taxon>Gunneridae</taxon>
        <taxon>Pentapetalae</taxon>
        <taxon>rosids</taxon>
        <taxon>fabids</taxon>
        <taxon>Fabales</taxon>
        <taxon>Fabaceae</taxon>
        <taxon>Papilionoideae</taxon>
        <taxon>50 kb inversion clade</taxon>
        <taxon>NPAAA clade</taxon>
        <taxon>indigoferoid/millettioid clade</taxon>
        <taxon>Phaseoleae</taxon>
        <taxon>Vigna</taxon>
    </lineage>
</organism>
<gene>
    <name evidence="1" type="ORF">LR48_Vigan11g059800</name>
</gene>
<accession>A0A0L9VR73</accession>
<proteinExistence type="predicted"/>
<dbReference type="AlphaFoldDB" id="A0A0L9VR73"/>
<dbReference type="Proteomes" id="UP000053144">
    <property type="component" value="Chromosome 11"/>
</dbReference>
<evidence type="ECO:0000313" key="1">
    <source>
        <dbReference type="EMBL" id="KOM57565.1"/>
    </source>
</evidence>